<dbReference type="InterPro" id="IPR037289">
    <property type="entry name" value="Elp2"/>
</dbReference>
<dbReference type="GeneID" id="14893855"/>
<evidence type="ECO:0000313" key="12">
    <source>
        <dbReference type="EMBL" id="ELP94999.1"/>
    </source>
</evidence>
<comment type="similarity">
    <text evidence="4">Belongs to the WD repeat ELP2 family.</text>
</comment>
<protein>
    <recommendedName>
        <fullName evidence="5">Elongator complex protein 2</fullName>
    </recommendedName>
</protein>
<comment type="subcellular location">
    <subcellularLocation>
        <location evidence="2">Cytoplasm</location>
    </subcellularLocation>
    <subcellularLocation>
        <location evidence="1">Nucleus</location>
    </subcellularLocation>
</comment>
<accession>A0A0A1UGM1</accession>
<evidence type="ECO:0000256" key="4">
    <source>
        <dbReference type="ARBA" id="ARBA00005881"/>
    </source>
</evidence>
<keyword evidence="13" id="KW-1185">Reference proteome</keyword>
<keyword evidence="7" id="KW-0853">WD repeat</keyword>
<evidence type="ECO:0000256" key="9">
    <source>
        <dbReference type="ARBA" id="ARBA00022737"/>
    </source>
</evidence>
<comment type="pathway">
    <text evidence="3">tRNA modification; 5-methoxycarbonylmethyl-2-thiouridine-tRNA biosynthesis.</text>
</comment>
<feature type="region of interest" description="Disordered" evidence="11">
    <location>
        <begin position="431"/>
        <end position="457"/>
    </location>
</feature>
<proteinExistence type="inferred from homology"/>
<keyword evidence="6" id="KW-0963">Cytoplasm</keyword>
<dbReference type="GO" id="GO:0005737">
    <property type="term" value="C:cytoplasm"/>
    <property type="evidence" value="ECO:0007669"/>
    <property type="project" value="UniProtKB-SubCell"/>
</dbReference>
<evidence type="ECO:0000256" key="6">
    <source>
        <dbReference type="ARBA" id="ARBA00022490"/>
    </source>
</evidence>
<dbReference type="OMA" id="YDKSPIG"/>
<evidence type="ECO:0000256" key="3">
    <source>
        <dbReference type="ARBA" id="ARBA00005043"/>
    </source>
</evidence>
<organism evidence="12 13">
    <name type="scientific">Entamoeba invadens IP1</name>
    <dbReference type="NCBI Taxonomy" id="370355"/>
    <lineage>
        <taxon>Eukaryota</taxon>
        <taxon>Amoebozoa</taxon>
        <taxon>Evosea</taxon>
        <taxon>Archamoebae</taxon>
        <taxon>Mastigamoebida</taxon>
        <taxon>Entamoebidae</taxon>
        <taxon>Entamoeba</taxon>
    </lineage>
</organism>
<dbReference type="Gene3D" id="2.130.10.10">
    <property type="entry name" value="YVTN repeat-like/Quinoprotein amine dehydrogenase"/>
    <property type="match status" value="2"/>
</dbReference>
<sequence length="727" mass="81400">MTTQMISLGPSIKTNLKFSKDGKFYFYGNLHAVGIVSVDTNTVVQVIDFRQSVRSIEVMDEQTIVIGTERGLVYTYNYITEQRKKIVECGEMPVINLEFYSSYLLIVTPMRILLIQNGDVIDDISSDILIETAVLLRNEHTQTELENSTTQLPTIAYALTDASGTLVLKTGKNERRIPGNKTWVTVVRQSVENDRIFIGTDAGKVIVHKYPSLEVESVVPVSDLRISGISCHNDNTFIVSSIDCSIQIFQLSDLWLSTLRLGGVGEERYIRFAFSEKTRILIALSNLCHLHGWKLDSKYSTPTQIVLPTGHSLAVSSVELYKLPTIPENLALISSSEDFTVRVFVKTPKKERSVERWVEVARPLVHGYPLTRAVMIDHPLRILTSSVEEKPIRVLETSKYFIDTVRYVTNSNFSREDMLYYDKSPIGANHQPLSLTNTPLREHTGSSRQSRVQSPTKPQFDLKTLVVPDSDEMPIEDIVVASVPKIYTSAPPEEELHYHTLWPETNKLLEQQSEVVQLEISKDEQFIATGGLYLKPSQFTKTVIPAKTVYLWKKDGESYKVLNSYLPFEEEDEIEGLIYDGSHIAVGGKNGKVAIINVSTHTMQTVDVSTEKISGMCSIGDSVYVGTPSGQCYKINKDTGCKTFWVFLNKAVSVMRDFHDNIVIGYEDGSIDFLEQSGEGKHFQKDSNGKVVNCCPSKVLSLSVIEFEGKPLIAASDDIGTIIVFSL</sequence>
<dbReference type="Proteomes" id="UP000014680">
    <property type="component" value="Unassembled WGS sequence"/>
</dbReference>
<evidence type="ECO:0000313" key="13">
    <source>
        <dbReference type="Proteomes" id="UP000014680"/>
    </source>
</evidence>
<dbReference type="InterPro" id="IPR001680">
    <property type="entry name" value="WD40_rpt"/>
</dbReference>
<keyword evidence="9" id="KW-0677">Repeat</keyword>
<dbReference type="RefSeq" id="XP_004261770.1">
    <property type="nucleotide sequence ID" value="XM_004261722.1"/>
</dbReference>
<dbReference type="VEuPathDB" id="AmoebaDB:EIN_251830"/>
<dbReference type="InterPro" id="IPR036322">
    <property type="entry name" value="WD40_repeat_dom_sf"/>
</dbReference>
<dbReference type="GO" id="GO:0002098">
    <property type="term" value="P:tRNA wobble uridine modification"/>
    <property type="evidence" value="ECO:0007669"/>
    <property type="project" value="InterPro"/>
</dbReference>
<evidence type="ECO:0000256" key="1">
    <source>
        <dbReference type="ARBA" id="ARBA00004123"/>
    </source>
</evidence>
<keyword evidence="8" id="KW-0819">tRNA processing</keyword>
<dbReference type="InterPro" id="IPR015943">
    <property type="entry name" value="WD40/YVTN_repeat-like_dom_sf"/>
</dbReference>
<dbReference type="OrthoDB" id="27911at2759"/>
<dbReference type="EMBL" id="KB206169">
    <property type="protein sequence ID" value="ELP94999.1"/>
    <property type="molecule type" value="Genomic_DNA"/>
</dbReference>
<name>A0A0A1UGM1_ENTIV</name>
<dbReference type="UniPathway" id="UPA00988"/>
<evidence type="ECO:0000256" key="10">
    <source>
        <dbReference type="ARBA" id="ARBA00023242"/>
    </source>
</evidence>
<evidence type="ECO:0000256" key="11">
    <source>
        <dbReference type="SAM" id="MobiDB-lite"/>
    </source>
</evidence>
<keyword evidence="10" id="KW-0539">Nucleus</keyword>
<evidence type="ECO:0000256" key="7">
    <source>
        <dbReference type="ARBA" id="ARBA00022574"/>
    </source>
</evidence>
<dbReference type="SMART" id="SM00320">
    <property type="entry name" value="WD40"/>
    <property type="match status" value="5"/>
</dbReference>
<dbReference type="SUPFAM" id="SSF50978">
    <property type="entry name" value="WD40 repeat-like"/>
    <property type="match status" value="1"/>
</dbReference>
<dbReference type="KEGG" id="eiv:EIN_251830"/>
<reference evidence="12 13" key="1">
    <citation type="submission" date="2012-10" db="EMBL/GenBank/DDBJ databases">
        <authorList>
            <person name="Zafar N."/>
            <person name="Inman J."/>
            <person name="Hall N."/>
            <person name="Lorenzi H."/>
            <person name="Caler E."/>
        </authorList>
    </citation>
    <scope>NUCLEOTIDE SEQUENCE [LARGE SCALE GENOMIC DNA]</scope>
    <source>
        <strain evidence="12 13">IP1</strain>
    </source>
</reference>
<feature type="compositionally biased region" description="Polar residues" evidence="11">
    <location>
        <begin position="446"/>
        <end position="457"/>
    </location>
</feature>
<dbReference type="SUPFAM" id="SSF101908">
    <property type="entry name" value="Putative isomerase YbhE"/>
    <property type="match status" value="1"/>
</dbReference>
<dbReference type="GO" id="GO:0033588">
    <property type="term" value="C:elongator holoenzyme complex"/>
    <property type="evidence" value="ECO:0007669"/>
    <property type="project" value="InterPro"/>
</dbReference>
<dbReference type="AlphaFoldDB" id="A0A0A1UGM1"/>
<gene>
    <name evidence="12" type="ORF">EIN_251830</name>
</gene>
<dbReference type="PANTHER" id="PTHR44111">
    <property type="entry name" value="ELONGATOR COMPLEX PROTEIN 2"/>
    <property type="match status" value="1"/>
</dbReference>
<evidence type="ECO:0000256" key="8">
    <source>
        <dbReference type="ARBA" id="ARBA00022694"/>
    </source>
</evidence>
<evidence type="ECO:0000256" key="5">
    <source>
        <dbReference type="ARBA" id="ARBA00020267"/>
    </source>
</evidence>
<dbReference type="PANTHER" id="PTHR44111:SF1">
    <property type="entry name" value="ELONGATOR COMPLEX PROTEIN 2"/>
    <property type="match status" value="1"/>
</dbReference>
<dbReference type="GO" id="GO:0005634">
    <property type="term" value="C:nucleus"/>
    <property type="evidence" value="ECO:0007669"/>
    <property type="project" value="UniProtKB-SubCell"/>
</dbReference>
<evidence type="ECO:0000256" key="2">
    <source>
        <dbReference type="ARBA" id="ARBA00004496"/>
    </source>
</evidence>